<dbReference type="PANTHER" id="PTHR35535">
    <property type="entry name" value="HEAT SHOCK PROTEIN HSLJ"/>
    <property type="match status" value="1"/>
</dbReference>
<reference evidence="3" key="1">
    <citation type="journal article" date="2022" name="Cell">
        <title>Design, construction, and in vivo augmentation of a complex gut microbiome.</title>
        <authorList>
            <person name="Cheng A.G."/>
            <person name="Ho P.Y."/>
            <person name="Aranda-Diaz A."/>
            <person name="Jain S."/>
            <person name="Yu F.B."/>
            <person name="Meng X."/>
            <person name="Wang M."/>
            <person name="Iakiviak M."/>
            <person name="Nagashima K."/>
            <person name="Zhao A."/>
            <person name="Murugkar P."/>
            <person name="Patil A."/>
            <person name="Atabakhsh K."/>
            <person name="Weakley A."/>
            <person name="Yan J."/>
            <person name="Brumbaugh A.R."/>
            <person name="Higginbottom S."/>
            <person name="Dimas A."/>
            <person name="Shiver A.L."/>
            <person name="Deutschbauer A."/>
            <person name="Neff N."/>
            <person name="Sonnenburg J.L."/>
            <person name="Huang K.C."/>
            <person name="Fischbach M.A."/>
        </authorList>
    </citation>
    <scope>NUCLEOTIDE SEQUENCE</scope>
    <source>
        <strain evidence="3">AP11</strain>
    </source>
</reference>
<proteinExistence type="predicted"/>
<dbReference type="InterPro" id="IPR053147">
    <property type="entry name" value="Hsp_HslJ-like"/>
</dbReference>
<dbReference type="RefSeq" id="WP_026089570.1">
    <property type="nucleotide sequence ID" value="NZ_CAPH01000007.1"/>
</dbReference>
<dbReference type="GeneID" id="82890111"/>
<feature type="chain" id="PRO_5045622207" evidence="1">
    <location>
        <begin position="19"/>
        <end position="143"/>
    </location>
</feature>
<evidence type="ECO:0000256" key="1">
    <source>
        <dbReference type="SAM" id="SignalP"/>
    </source>
</evidence>
<evidence type="ECO:0000313" key="3">
    <source>
        <dbReference type="EMBL" id="UWN57238.1"/>
    </source>
</evidence>
<dbReference type="InterPro" id="IPR005184">
    <property type="entry name" value="DUF306_Meta_HslJ"/>
</dbReference>
<gene>
    <name evidence="3" type="ORF">NQ491_00215</name>
</gene>
<evidence type="ECO:0000259" key="2">
    <source>
        <dbReference type="Pfam" id="PF03724"/>
    </source>
</evidence>
<keyword evidence="1" id="KW-0732">Signal</keyword>
<dbReference type="InterPro" id="IPR038670">
    <property type="entry name" value="HslJ-like_sf"/>
</dbReference>
<name>A0ABY5UZ65_9BACT</name>
<dbReference type="Gene3D" id="2.40.128.270">
    <property type="match status" value="1"/>
</dbReference>
<keyword evidence="4" id="KW-1185">Reference proteome</keyword>
<evidence type="ECO:0000313" key="4">
    <source>
        <dbReference type="Proteomes" id="UP001059295"/>
    </source>
</evidence>
<dbReference type="PROSITE" id="PS51257">
    <property type="entry name" value="PROKAR_LIPOPROTEIN"/>
    <property type="match status" value="1"/>
</dbReference>
<dbReference type="Proteomes" id="UP001059295">
    <property type="component" value="Chromosome"/>
</dbReference>
<feature type="signal peptide" evidence="1">
    <location>
        <begin position="1"/>
        <end position="18"/>
    </location>
</feature>
<protein>
    <submittedName>
        <fullName evidence="3">META domain-containing protein</fullName>
    </submittedName>
</protein>
<sequence length="143" mass="15877">MKTTVRLLLIAALAVSVAACCSCRKGRKNAKPLTGTTWSLVEWQGRPFQAKDNYRLVFGTEEGRFGGRGDCNSIMGNYSVTDKGGMKIESVASTRAFCPDQAQEDRFIKELDRIDSYRIDGDLLMLMRDGELLMVMQAQPSAE</sequence>
<feature type="domain" description="DUF306" evidence="2">
    <location>
        <begin position="31"/>
        <end position="134"/>
    </location>
</feature>
<dbReference type="Pfam" id="PF03724">
    <property type="entry name" value="META"/>
    <property type="match status" value="1"/>
</dbReference>
<dbReference type="EMBL" id="CP102294">
    <property type="protein sequence ID" value="UWN57238.1"/>
    <property type="molecule type" value="Genomic_DNA"/>
</dbReference>
<organism evidence="3 4">
    <name type="scientific">Alistipes ihumii AP11</name>
    <dbReference type="NCBI Taxonomy" id="1211813"/>
    <lineage>
        <taxon>Bacteria</taxon>
        <taxon>Pseudomonadati</taxon>
        <taxon>Bacteroidota</taxon>
        <taxon>Bacteroidia</taxon>
        <taxon>Bacteroidales</taxon>
        <taxon>Rikenellaceae</taxon>
        <taxon>Alistipes</taxon>
    </lineage>
</organism>
<accession>A0ABY5UZ65</accession>
<dbReference type="PANTHER" id="PTHR35535:SF1">
    <property type="entry name" value="HEAT SHOCK PROTEIN HSLJ"/>
    <property type="match status" value="1"/>
</dbReference>